<evidence type="ECO:0000256" key="11">
    <source>
        <dbReference type="ARBA" id="ARBA00023310"/>
    </source>
</evidence>
<sequence length="53" mass="6468">MPQLNPSPWFFMFMTLWLITLMLKPIMTSLTHIDPPKPHQPHHQPNSWTWTWQ</sequence>
<dbReference type="GO" id="GO:0045259">
    <property type="term" value="C:proton-transporting ATP synthase complex"/>
    <property type="evidence" value="ECO:0007669"/>
    <property type="project" value="UniProtKB-KW"/>
</dbReference>
<feature type="transmembrane region" description="Helical" evidence="14">
    <location>
        <begin position="6"/>
        <end position="23"/>
    </location>
</feature>
<evidence type="ECO:0000256" key="10">
    <source>
        <dbReference type="ARBA" id="ARBA00023136"/>
    </source>
</evidence>
<keyword evidence="9 12" id="KW-0496">Mitochondrion</keyword>
<evidence type="ECO:0000256" key="13">
    <source>
        <dbReference type="SAM" id="MobiDB-lite"/>
    </source>
</evidence>
<evidence type="ECO:0000256" key="12">
    <source>
        <dbReference type="RuleBase" id="RU003661"/>
    </source>
</evidence>
<dbReference type="AlphaFoldDB" id="A0A7R7G347"/>
<proteinExistence type="inferred from homology"/>
<evidence type="ECO:0000256" key="4">
    <source>
        <dbReference type="ARBA" id="ARBA00022547"/>
    </source>
</evidence>
<evidence type="ECO:0000256" key="9">
    <source>
        <dbReference type="ARBA" id="ARBA00023128"/>
    </source>
</evidence>
<evidence type="ECO:0000256" key="6">
    <source>
        <dbReference type="ARBA" id="ARBA00022781"/>
    </source>
</evidence>
<dbReference type="GO" id="GO:0031966">
    <property type="term" value="C:mitochondrial membrane"/>
    <property type="evidence" value="ECO:0007669"/>
    <property type="project" value="UniProtKB-SubCell"/>
</dbReference>
<keyword evidence="6 12" id="KW-0375">Hydrogen ion transport</keyword>
<reference evidence="15" key="1">
    <citation type="submission" date="2011-08" db="EMBL/GenBank/DDBJ databases">
        <title>Complete mitochondrial genome of Gehyra marginata.</title>
        <authorList>
            <person name="Kumazawa Y."/>
        </authorList>
    </citation>
    <scope>NUCLEOTIDE SEQUENCE</scope>
    <source>
        <strain evidence="15">Gmar1</strain>
    </source>
</reference>
<evidence type="ECO:0000256" key="8">
    <source>
        <dbReference type="ARBA" id="ARBA00023065"/>
    </source>
</evidence>
<protein>
    <recommendedName>
        <fullName evidence="12">ATP synthase complex subunit 8</fullName>
    </recommendedName>
</protein>
<dbReference type="GO" id="GO:0015078">
    <property type="term" value="F:proton transmembrane transporter activity"/>
    <property type="evidence" value="ECO:0007669"/>
    <property type="project" value="InterPro"/>
</dbReference>
<keyword evidence="11" id="KW-0066">ATP synthesis</keyword>
<organism evidence="15">
    <name type="scientific">Gehyra marginata</name>
    <dbReference type="NCBI Taxonomy" id="1074251"/>
    <lineage>
        <taxon>Eukaryota</taxon>
        <taxon>Metazoa</taxon>
        <taxon>Chordata</taxon>
        <taxon>Craniata</taxon>
        <taxon>Vertebrata</taxon>
        <taxon>Euteleostomi</taxon>
        <taxon>Lepidosauria</taxon>
        <taxon>Squamata</taxon>
        <taxon>Bifurcata</taxon>
        <taxon>Gekkota</taxon>
        <taxon>Gekkonidae</taxon>
        <taxon>Gekkoninae</taxon>
        <taxon>Gehyra</taxon>
    </lineage>
</organism>
<dbReference type="EMBL" id="AB661662">
    <property type="protein sequence ID" value="BCO16520.1"/>
    <property type="molecule type" value="Genomic_DNA"/>
</dbReference>
<evidence type="ECO:0000256" key="1">
    <source>
        <dbReference type="ARBA" id="ARBA00004304"/>
    </source>
</evidence>
<keyword evidence="8 12" id="KW-0406">Ion transport</keyword>
<keyword evidence="4 12" id="KW-0138">CF(0)</keyword>
<keyword evidence="10 14" id="KW-0472">Membrane</keyword>
<evidence type="ECO:0000256" key="3">
    <source>
        <dbReference type="ARBA" id="ARBA00022448"/>
    </source>
</evidence>
<evidence type="ECO:0000256" key="5">
    <source>
        <dbReference type="ARBA" id="ARBA00022692"/>
    </source>
</evidence>
<gene>
    <name evidence="15" type="primary">AT8</name>
</gene>
<evidence type="ECO:0000256" key="7">
    <source>
        <dbReference type="ARBA" id="ARBA00022989"/>
    </source>
</evidence>
<dbReference type="GO" id="GO:0015986">
    <property type="term" value="P:proton motive force-driven ATP synthesis"/>
    <property type="evidence" value="ECO:0007669"/>
    <property type="project" value="InterPro"/>
</dbReference>
<feature type="region of interest" description="Disordered" evidence="13">
    <location>
        <begin position="34"/>
        <end position="53"/>
    </location>
</feature>
<keyword evidence="3 12" id="KW-0813">Transport</keyword>
<comment type="similarity">
    <text evidence="2 12">Belongs to the ATPase protein 8 family.</text>
</comment>
<comment type="subcellular location">
    <subcellularLocation>
        <location evidence="1 12">Mitochondrion membrane</location>
        <topology evidence="1 12">Single-pass membrane protein</topology>
    </subcellularLocation>
</comment>
<name>A0A7R7G347_9SAUR</name>
<evidence type="ECO:0000256" key="14">
    <source>
        <dbReference type="SAM" id="Phobius"/>
    </source>
</evidence>
<accession>A0A7R7G347</accession>
<dbReference type="Pfam" id="PF00895">
    <property type="entry name" value="ATP-synt_8"/>
    <property type="match status" value="1"/>
</dbReference>
<evidence type="ECO:0000256" key="2">
    <source>
        <dbReference type="ARBA" id="ARBA00008892"/>
    </source>
</evidence>
<geneLocation type="mitochondrion" evidence="15"/>
<evidence type="ECO:0000313" key="15">
    <source>
        <dbReference type="EMBL" id="BCO16520.1"/>
    </source>
</evidence>
<dbReference type="InterPro" id="IPR001421">
    <property type="entry name" value="ATP8_metazoa"/>
</dbReference>
<keyword evidence="7 14" id="KW-1133">Transmembrane helix</keyword>
<keyword evidence="5 12" id="KW-0812">Transmembrane</keyword>